<dbReference type="PANTHER" id="PTHR35791:SF1">
    <property type="entry name" value="UPF0754 MEMBRANE PROTEIN YHEB"/>
    <property type="match status" value="1"/>
</dbReference>
<dbReference type="RefSeq" id="WP_006863670.1">
    <property type="nucleotide sequence ID" value="NZ_ACCL02000021.1"/>
</dbReference>
<accession>C6LJS0</accession>
<dbReference type="Proteomes" id="UP000005561">
    <property type="component" value="Unassembled WGS sequence"/>
</dbReference>
<dbReference type="InterPro" id="IPR007383">
    <property type="entry name" value="DUF445"/>
</dbReference>
<comment type="subcellular location">
    <subcellularLocation>
        <location evidence="1">Endomembrane system</location>
    </subcellularLocation>
</comment>
<keyword evidence="8" id="KW-1185">Reference proteome</keyword>
<evidence type="ECO:0008006" key="9">
    <source>
        <dbReference type="Google" id="ProtNLM"/>
    </source>
</evidence>
<organism evidence="7 8">
    <name type="scientific">Marvinbryantia formatexigens DSM 14469</name>
    <dbReference type="NCBI Taxonomy" id="478749"/>
    <lineage>
        <taxon>Bacteria</taxon>
        <taxon>Bacillati</taxon>
        <taxon>Bacillota</taxon>
        <taxon>Clostridia</taxon>
        <taxon>Lachnospirales</taxon>
        <taxon>Lachnospiraceae</taxon>
        <taxon>Marvinbryantia</taxon>
    </lineage>
</organism>
<evidence type="ECO:0000256" key="2">
    <source>
        <dbReference type="ARBA" id="ARBA00008053"/>
    </source>
</evidence>
<name>C6LJS0_9FIRM</name>
<dbReference type="OrthoDB" id="9787430at2"/>
<dbReference type="AlphaFoldDB" id="C6LJS0"/>
<gene>
    <name evidence="7" type="ORF">BRYFOR_08907</name>
</gene>
<dbReference type="GO" id="GO:0012505">
    <property type="term" value="C:endomembrane system"/>
    <property type="evidence" value="ECO:0007669"/>
    <property type="project" value="UniProtKB-SubCell"/>
</dbReference>
<dbReference type="eggNOG" id="COG4399">
    <property type="taxonomic scope" value="Bacteria"/>
</dbReference>
<evidence type="ECO:0000256" key="6">
    <source>
        <dbReference type="SAM" id="Phobius"/>
    </source>
</evidence>
<reference evidence="7" key="1">
    <citation type="submission" date="2009-07" db="EMBL/GenBank/DDBJ databases">
        <authorList>
            <person name="Weinstock G."/>
            <person name="Sodergren E."/>
            <person name="Clifton S."/>
            <person name="Fulton L."/>
            <person name="Fulton B."/>
            <person name="Courtney L."/>
            <person name="Fronick C."/>
            <person name="Harrison M."/>
            <person name="Strong C."/>
            <person name="Farmer C."/>
            <person name="Delahaunty K."/>
            <person name="Markovic C."/>
            <person name="Hall O."/>
            <person name="Minx P."/>
            <person name="Tomlinson C."/>
            <person name="Mitreva M."/>
            <person name="Nelson J."/>
            <person name="Hou S."/>
            <person name="Wollam A."/>
            <person name="Pepin K.H."/>
            <person name="Johnson M."/>
            <person name="Bhonagiri V."/>
            <person name="Nash W.E."/>
            <person name="Warren W."/>
            <person name="Chinwalla A."/>
            <person name="Mardis E.R."/>
            <person name="Wilson R.K."/>
        </authorList>
    </citation>
    <scope>NUCLEOTIDE SEQUENCE [LARGE SCALE GENOMIC DNA]</scope>
    <source>
        <strain evidence="7">DSM 14469</strain>
    </source>
</reference>
<sequence>MIDFKIIAAPVIGGLIGLITNGIAIRMLFRPFHPVKIGKFTLPFTPGLIPKEQPRLAKAIGRVIGDKLLDKDTLQKALASDTLHDAFHRKVDSVIEKLGHEEGTVQEYLERKGVYPAINSAEEYAGDTISAYVTDKIISQKIGDTILEYAITEILSNLNTMVAMVAEPAIRKSQDAIAERIDEVIAMQCPAIIKGYIDDGYRKWMDKPVKEAATLLWQKKDVFKEKIWDLYLEILEKKSGRFIERLDVSGIVEEKINEFDIRELEALIMDISRRELNALVWIGGLLGAVIGFVNLLF</sequence>
<evidence type="ECO:0000313" key="8">
    <source>
        <dbReference type="Proteomes" id="UP000005561"/>
    </source>
</evidence>
<comment type="similarity">
    <text evidence="2">Belongs to the UPF0754 family.</text>
</comment>
<dbReference type="Pfam" id="PF04286">
    <property type="entry name" value="DUF445"/>
    <property type="match status" value="1"/>
</dbReference>
<keyword evidence="4 6" id="KW-1133">Transmembrane helix</keyword>
<evidence type="ECO:0000256" key="4">
    <source>
        <dbReference type="ARBA" id="ARBA00022989"/>
    </source>
</evidence>
<feature type="transmembrane region" description="Helical" evidence="6">
    <location>
        <begin position="6"/>
        <end position="29"/>
    </location>
</feature>
<proteinExistence type="inferred from homology"/>
<keyword evidence="3 6" id="KW-0812">Transmembrane</keyword>
<dbReference type="PANTHER" id="PTHR35791">
    <property type="entry name" value="UPF0754 MEMBRANE PROTEIN YHEB"/>
    <property type="match status" value="1"/>
</dbReference>
<evidence type="ECO:0000256" key="1">
    <source>
        <dbReference type="ARBA" id="ARBA00004308"/>
    </source>
</evidence>
<dbReference type="STRING" id="168384.SAMN05660368_01996"/>
<evidence type="ECO:0000256" key="5">
    <source>
        <dbReference type="ARBA" id="ARBA00023136"/>
    </source>
</evidence>
<protein>
    <recommendedName>
        <fullName evidence="9">DUF445 domain-containing protein</fullName>
    </recommendedName>
</protein>
<feature type="transmembrane region" description="Helical" evidence="6">
    <location>
        <begin position="278"/>
        <end position="296"/>
    </location>
</feature>
<evidence type="ECO:0000256" key="3">
    <source>
        <dbReference type="ARBA" id="ARBA00022692"/>
    </source>
</evidence>
<evidence type="ECO:0000313" key="7">
    <source>
        <dbReference type="EMBL" id="EET59193.1"/>
    </source>
</evidence>
<comment type="caution">
    <text evidence="7">The sequence shown here is derived from an EMBL/GenBank/DDBJ whole genome shotgun (WGS) entry which is preliminary data.</text>
</comment>
<dbReference type="EMBL" id="ACCL02000021">
    <property type="protein sequence ID" value="EET59193.1"/>
    <property type="molecule type" value="Genomic_DNA"/>
</dbReference>
<keyword evidence="5 6" id="KW-0472">Membrane</keyword>